<sequence>MPVLPGLPAVEITLRRSARARRFSLRVSRLDGRVTLSLPLRAREAEAMAFLRDQEGWIRQALASVAPSAVVGIGTLLPVEGARLVLRPGTGRLVRVEGDSLLVPGDPARVGTRVAAFLQVRARDRLAAACDRHAAALGRPYSRLTLRDTRSRWGSCTSDGALMFSWRLILAPPEVLDYVAAHEVAHLAEMNHSPAFWAVVARLCPGYTPRRAWLKRHGQALHAFRFDAGAEGQGD</sequence>
<comment type="caution">
    <text evidence="2">The sequence shown here is derived from an EMBL/GenBank/DDBJ whole genome shotgun (WGS) entry which is preliminary data.</text>
</comment>
<dbReference type="InterPro" id="IPR053136">
    <property type="entry name" value="UTP_pyrophosphatase-like"/>
</dbReference>
<dbReference type="EMBL" id="WHUT02000004">
    <property type="protein sequence ID" value="NUB44388.1"/>
    <property type="molecule type" value="Genomic_DNA"/>
</dbReference>
<dbReference type="RefSeq" id="WP_174539509.1">
    <property type="nucleotide sequence ID" value="NZ_WHUT02000004.1"/>
</dbReference>
<dbReference type="PANTHER" id="PTHR30399:SF1">
    <property type="entry name" value="UTP PYROPHOSPHATASE"/>
    <property type="match status" value="1"/>
</dbReference>
<dbReference type="Gene3D" id="3.30.2010.10">
    <property type="entry name" value="Metalloproteases ('zincins'), catalytic domain"/>
    <property type="match status" value="1"/>
</dbReference>
<evidence type="ECO:0000259" key="1">
    <source>
        <dbReference type="Pfam" id="PF01863"/>
    </source>
</evidence>
<dbReference type="Pfam" id="PF01863">
    <property type="entry name" value="YgjP-like"/>
    <property type="match status" value="1"/>
</dbReference>
<keyword evidence="3" id="KW-1185">Reference proteome</keyword>
<protein>
    <submittedName>
        <fullName evidence="2">M48 family metallopeptidase</fullName>
    </submittedName>
</protein>
<evidence type="ECO:0000313" key="2">
    <source>
        <dbReference type="EMBL" id="NUB44388.1"/>
    </source>
</evidence>
<organism evidence="2 3">
    <name type="scientific">Fertoeibacter niger</name>
    <dbReference type="NCBI Taxonomy" id="2656921"/>
    <lineage>
        <taxon>Bacteria</taxon>
        <taxon>Pseudomonadati</taxon>
        <taxon>Pseudomonadota</taxon>
        <taxon>Alphaproteobacteria</taxon>
        <taxon>Rhodobacterales</taxon>
        <taxon>Paracoccaceae</taxon>
        <taxon>Fertoeibacter</taxon>
    </lineage>
</organism>
<dbReference type="PANTHER" id="PTHR30399">
    <property type="entry name" value="UNCHARACTERIZED PROTEIN YGJP"/>
    <property type="match status" value="1"/>
</dbReference>
<gene>
    <name evidence="2" type="ORF">GEU84_008335</name>
</gene>
<dbReference type="Proteomes" id="UP000484076">
    <property type="component" value="Unassembled WGS sequence"/>
</dbReference>
<name>A0A8X8GU41_9RHOB</name>
<accession>A0A8X8GU41</accession>
<feature type="domain" description="YgjP-like metallopeptidase" evidence="1">
    <location>
        <begin position="22"/>
        <end position="217"/>
    </location>
</feature>
<dbReference type="InterPro" id="IPR002725">
    <property type="entry name" value="YgjP-like_metallopeptidase"/>
</dbReference>
<proteinExistence type="predicted"/>
<reference evidence="2" key="1">
    <citation type="submission" date="2020-05" db="EMBL/GenBank/DDBJ databases">
        <title>Fertoebacter nigrum gen. nov., sp. nov., a new member of the family Rhodobacteraceae.</title>
        <authorList>
            <person name="Szuroczki S."/>
            <person name="Abbaszade G."/>
            <person name="Buni D."/>
            <person name="Schumann P."/>
            <person name="Toth E."/>
        </authorList>
    </citation>
    <scope>NUCLEOTIDE SEQUENCE</scope>
    <source>
        <strain evidence="2">RG-N-1a</strain>
    </source>
</reference>
<evidence type="ECO:0000313" key="3">
    <source>
        <dbReference type="Proteomes" id="UP000484076"/>
    </source>
</evidence>
<dbReference type="AlphaFoldDB" id="A0A8X8GU41"/>
<dbReference type="CDD" id="cd07344">
    <property type="entry name" value="M48_yhfN_like"/>
    <property type="match status" value="1"/>
</dbReference>